<dbReference type="STRING" id="1514904.SU32_11650"/>
<keyword evidence="8" id="KW-1185">Reference proteome</keyword>
<dbReference type="PANTHER" id="PTHR34389:SF2">
    <property type="entry name" value="L-RHAMNOSE MUTAROTASE"/>
    <property type="match status" value="1"/>
</dbReference>
<reference evidence="7 8" key="1">
    <citation type="submission" date="2015-01" db="EMBL/GenBank/DDBJ databases">
        <title>Ahrensia donghaiensis sp. nov., a novel dimethylsulphoniopropionate-cleavage bacterium isolated from seawater and emended descriptions of the genus Ahrensia and Ahrensia kielensis.</title>
        <authorList>
            <person name="Liu J."/>
        </authorList>
    </citation>
    <scope>NUCLEOTIDE SEQUENCE [LARGE SCALE GENOMIC DNA]</scope>
    <source>
        <strain evidence="7 8">LZD062</strain>
    </source>
</reference>
<dbReference type="PANTHER" id="PTHR34389">
    <property type="entry name" value="L-RHAMNOSE MUTAROTASE"/>
    <property type="match status" value="1"/>
</dbReference>
<feature type="binding site" evidence="5">
    <location>
        <position position="19"/>
    </location>
    <ligand>
        <name>substrate</name>
    </ligand>
</feature>
<name>A0A0N0E772_9HYPH</name>
<protein>
    <recommendedName>
        <fullName evidence="5 6">L-rhamnose mutarotase</fullName>
        <ecNumber evidence="5 6">5.1.3.32</ecNumber>
    </recommendedName>
    <alternativeName>
        <fullName evidence="5">Rhamnose 1-epimerase</fullName>
    </alternativeName>
    <alternativeName>
        <fullName evidence="5">Type-3 mutarotase</fullName>
    </alternativeName>
</protein>
<evidence type="ECO:0000313" key="7">
    <source>
        <dbReference type="EMBL" id="KPB00851.1"/>
    </source>
</evidence>
<accession>A0A0N0E772</accession>
<dbReference type="Proteomes" id="UP000038011">
    <property type="component" value="Unassembled WGS sequence"/>
</dbReference>
<feature type="binding site" evidence="5">
    <location>
        <begin position="77"/>
        <end position="78"/>
    </location>
    <ligand>
        <name>substrate</name>
    </ligand>
</feature>
<comment type="subunit">
    <text evidence="5">Homodimer.</text>
</comment>
<dbReference type="UniPathway" id="UPA00125"/>
<evidence type="ECO:0000256" key="1">
    <source>
        <dbReference type="ARBA" id="ARBA00022490"/>
    </source>
</evidence>
<evidence type="ECO:0000313" key="8">
    <source>
        <dbReference type="Proteomes" id="UP000038011"/>
    </source>
</evidence>
<dbReference type="GO" id="GO:0005737">
    <property type="term" value="C:cytoplasm"/>
    <property type="evidence" value="ECO:0007669"/>
    <property type="project" value="UniProtKB-SubCell"/>
</dbReference>
<proteinExistence type="inferred from homology"/>
<dbReference type="HAMAP" id="MF_01663">
    <property type="entry name" value="L_rham_rotase"/>
    <property type="match status" value="1"/>
</dbReference>
<feature type="active site" description="Proton donor" evidence="5">
    <location>
        <position position="23"/>
    </location>
</feature>
<dbReference type="InterPro" id="IPR008000">
    <property type="entry name" value="Rham/fucose_mutarotase"/>
</dbReference>
<evidence type="ECO:0000256" key="6">
    <source>
        <dbReference type="NCBIfam" id="TIGR02625"/>
    </source>
</evidence>
<dbReference type="SUPFAM" id="SSF54909">
    <property type="entry name" value="Dimeric alpha+beta barrel"/>
    <property type="match status" value="1"/>
</dbReference>
<feature type="binding site" evidence="5">
    <location>
        <position position="42"/>
    </location>
    <ligand>
        <name>substrate</name>
    </ligand>
</feature>
<dbReference type="GO" id="GO:0062192">
    <property type="term" value="F:L-rhamnose mutarotase activity"/>
    <property type="evidence" value="ECO:0007669"/>
    <property type="project" value="UniProtKB-UniRule"/>
</dbReference>
<dbReference type="InterPro" id="IPR011008">
    <property type="entry name" value="Dimeric_a/b-barrel"/>
</dbReference>
<comment type="subcellular location">
    <subcellularLocation>
        <location evidence="5">Cytoplasm</location>
    </subcellularLocation>
</comment>
<dbReference type="EC" id="5.1.3.32" evidence="5 6"/>
<evidence type="ECO:0000256" key="4">
    <source>
        <dbReference type="ARBA" id="ARBA00023308"/>
    </source>
</evidence>
<keyword evidence="2 5" id="KW-0413">Isomerase</keyword>
<gene>
    <name evidence="5" type="primary">rhaM</name>
    <name evidence="7" type="ORF">SU32_11650</name>
</gene>
<comment type="caution">
    <text evidence="7">The sequence shown here is derived from an EMBL/GenBank/DDBJ whole genome shotgun (WGS) entry which is preliminary data.</text>
</comment>
<dbReference type="PATRIC" id="fig|1514904.3.peg.1173"/>
<dbReference type="NCBIfam" id="TIGR02625">
    <property type="entry name" value="YiiL_rotase"/>
    <property type="match status" value="1"/>
</dbReference>
<comment type="similarity">
    <text evidence="5">Belongs to the rhamnose mutarotase family.</text>
</comment>
<evidence type="ECO:0000256" key="5">
    <source>
        <dbReference type="HAMAP-Rule" id="MF_01663"/>
    </source>
</evidence>
<dbReference type="InterPro" id="IPR013448">
    <property type="entry name" value="L-rhamnose_mutarotase"/>
</dbReference>
<organism evidence="7 8">
    <name type="scientific">Ahrensia marina</name>
    <dbReference type="NCBI Taxonomy" id="1514904"/>
    <lineage>
        <taxon>Bacteria</taxon>
        <taxon>Pseudomonadati</taxon>
        <taxon>Pseudomonadota</taxon>
        <taxon>Alphaproteobacteria</taxon>
        <taxon>Hyphomicrobiales</taxon>
        <taxon>Ahrensiaceae</taxon>
        <taxon>Ahrensia</taxon>
    </lineage>
</organism>
<dbReference type="AlphaFoldDB" id="A0A0N0E772"/>
<sequence length="105" mass="12215">MMEKVAFKMQLKAGCEAEYKKRHDEIWPELHTLLKEAGISDYSIHLDAETSVLFAVLWRTDNHTMDDLPSHPVMQKWWAYMADIMETNADHSPVATPLLNVFHMD</sequence>
<dbReference type="Gene3D" id="3.30.70.100">
    <property type="match status" value="1"/>
</dbReference>
<dbReference type="GO" id="GO:0019301">
    <property type="term" value="P:rhamnose catabolic process"/>
    <property type="evidence" value="ECO:0007669"/>
    <property type="project" value="UniProtKB-UniRule"/>
</dbReference>
<dbReference type="EMBL" id="JXMU01000016">
    <property type="protein sequence ID" value="KPB00851.1"/>
    <property type="molecule type" value="Genomic_DNA"/>
</dbReference>
<comment type="catalytic activity">
    <reaction evidence="5">
        <text>alpha-L-rhamnose = beta-L-rhamnose</text>
        <dbReference type="Rhea" id="RHEA:25584"/>
        <dbReference type="ChEBI" id="CHEBI:27586"/>
        <dbReference type="ChEBI" id="CHEBI:27907"/>
        <dbReference type="EC" id="5.1.3.32"/>
    </reaction>
</comment>
<keyword evidence="4 5" id="KW-0684">Rhamnose metabolism</keyword>
<keyword evidence="1 5" id="KW-0963">Cytoplasm</keyword>
<dbReference type="Pfam" id="PF05336">
    <property type="entry name" value="rhaM"/>
    <property type="match status" value="1"/>
</dbReference>
<comment type="function">
    <text evidence="5">Involved in the anomeric conversion of L-rhamnose.</text>
</comment>
<evidence type="ECO:0000256" key="2">
    <source>
        <dbReference type="ARBA" id="ARBA00023235"/>
    </source>
</evidence>
<keyword evidence="3 5" id="KW-0119">Carbohydrate metabolism</keyword>
<evidence type="ECO:0000256" key="3">
    <source>
        <dbReference type="ARBA" id="ARBA00023277"/>
    </source>
</evidence>
<comment type="pathway">
    <text evidence="5">Carbohydrate metabolism; L-rhamnose metabolism.</text>
</comment>